<gene>
    <name evidence="3" type="ORF">FC20_GL001597</name>
</gene>
<dbReference type="EMBL" id="AZDU01000061">
    <property type="protein sequence ID" value="KRL00034.1"/>
    <property type="molecule type" value="Genomic_DNA"/>
</dbReference>
<dbReference type="AlphaFoldDB" id="A0A0R1M4P6"/>
<dbReference type="PANTHER" id="PTHR34068:SF2">
    <property type="entry name" value="UPF0145 PROTEIN SCO3412"/>
    <property type="match status" value="1"/>
</dbReference>
<evidence type="ECO:0000256" key="1">
    <source>
        <dbReference type="ARBA" id="ARBA00010751"/>
    </source>
</evidence>
<evidence type="ECO:0000256" key="2">
    <source>
        <dbReference type="HAMAP-Rule" id="MF_00338"/>
    </source>
</evidence>
<comment type="similarity">
    <text evidence="1 2">Belongs to the UPF0145 family.</text>
</comment>
<dbReference type="PANTHER" id="PTHR34068">
    <property type="entry name" value="UPF0145 PROTEIN YBJQ"/>
    <property type="match status" value="1"/>
</dbReference>
<keyword evidence="4" id="KW-1185">Reference proteome</keyword>
<name>A0A0R1M4P6_9LACO</name>
<dbReference type="InterPro" id="IPR035439">
    <property type="entry name" value="UPF0145_dom_sf"/>
</dbReference>
<evidence type="ECO:0000313" key="4">
    <source>
        <dbReference type="Proteomes" id="UP000051074"/>
    </source>
</evidence>
<dbReference type="Pfam" id="PF01906">
    <property type="entry name" value="YbjQ_1"/>
    <property type="match status" value="1"/>
</dbReference>
<accession>A0A0R1M4P6</accession>
<comment type="caution">
    <text evidence="3">The sequence shown here is derived from an EMBL/GenBank/DDBJ whole genome shotgun (WGS) entry which is preliminary data.</text>
</comment>
<evidence type="ECO:0000313" key="3">
    <source>
        <dbReference type="EMBL" id="KRL00034.1"/>
    </source>
</evidence>
<organism evidence="3 4">
    <name type="scientific">Lactobacillus equicursoris DSM 19284 = JCM 14600 = CIP 110162</name>
    <dbReference type="NCBI Taxonomy" id="1293597"/>
    <lineage>
        <taxon>Bacteria</taxon>
        <taxon>Bacillati</taxon>
        <taxon>Bacillota</taxon>
        <taxon>Bacilli</taxon>
        <taxon>Lactobacillales</taxon>
        <taxon>Lactobacillaceae</taxon>
        <taxon>Lactobacillus</taxon>
    </lineage>
</organism>
<protein>
    <recommendedName>
        <fullName evidence="2">UPF0145 protein FC20_GL001597</fullName>
    </recommendedName>
</protein>
<dbReference type="PATRIC" id="fig|1293597.4.peg.1699"/>
<dbReference type="InterPro" id="IPR002765">
    <property type="entry name" value="UPF0145_YbjQ-like"/>
</dbReference>
<dbReference type="Gene3D" id="3.30.110.70">
    <property type="entry name" value="Hypothetical protein apc22750. Chain B"/>
    <property type="match status" value="1"/>
</dbReference>
<reference evidence="3 4" key="1">
    <citation type="journal article" date="2015" name="Genome Announc.">
        <title>Expanding the biotechnology potential of lactobacilli through comparative genomics of 213 strains and associated genera.</title>
        <authorList>
            <person name="Sun Z."/>
            <person name="Harris H.M."/>
            <person name="McCann A."/>
            <person name="Guo C."/>
            <person name="Argimon S."/>
            <person name="Zhang W."/>
            <person name="Yang X."/>
            <person name="Jeffery I.B."/>
            <person name="Cooney J.C."/>
            <person name="Kagawa T.F."/>
            <person name="Liu W."/>
            <person name="Song Y."/>
            <person name="Salvetti E."/>
            <person name="Wrobel A."/>
            <person name="Rasinkangas P."/>
            <person name="Parkhill J."/>
            <person name="Rea M.C."/>
            <person name="O'Sullivan O."/>
            <person name="Ritari J."/>
            <person name="Douillard F.P."/>
            <person name="Paul Ross R."/>
            <person name="Yang R."/>
            <person name="Briner A.E."/>
            <person name="Felis G.E."/>
            <person name="de Vos W.M."/>
            <person name="Barrangou R."/>
            <person name="Klaenhammer T.R."/>
            <person name="Caufield P.W."/>
            <person name="Cui Y."/>
            <person name="Zhang H."/>
            <person name="O'Toole P.W."/>
        </authorList>
    </citation>
    <scope>NUCLEOTIDE SEQUENCE [LARGE SCALE GENOMIC DNA]</scope>
    <source>
        <strain evidence="3 4">DSM 19284</strain>
    </source>
</reference>
<dbReference type="eggNOG" id="COG0393">
    <property type="taxonomic scope" value="Bacteria"/>
</dbReference>
<dbReference type="Proteomes" id="UP000051074">
    <property type="component" value="Unassembled WGS sequence"/>
</dbReference>
<sequence length="119" mass="13063">MILLFKKGETNMSEKLLVVTTEHIPGHNYEVLGEVFGVTTQSRDAISDFGAGLKSFFGGEIKGYTKMLQTSREVALERLRVEAESMDADAVVMMRFDSGSIGEDMQSVVAYGTAVKFVD</sequence>
<dbReference type="SUPFAM" id="SSF117782">
    <property type="entry name" value="YbjQ-like"/>
    <property type="match status" value="1"/>
</dbReference>
<dbReference type="HAMAP" id="MF_00338">
    <property type="entry name" value="UPF0145"/>
    <property type="match status" value="1"/>
</dbReference>
<proteinExistence type="inferred from homology"/>